<evidence type="ECO:0000313" key="3">
    <source>
        <dbReference type="EMBL" id="KAF0302536.1"/>
    </source>
</evidence>
<dbReference type="GO" id="GO:0016887">
    <property type="term" value="F:ATP hydrolysis activity"/>
    <property type="evidence" value="ECO:0007669"/>
    <property type="project" value="InterPro"/>
</dbReference>
<comment type="caution">
    <text evidence="3">The sequence shown here is derived from an EMBL/GenBank/DDBJ whole genome shotgun (WGS) entry which is preliminary data.</text>
</comment>
<dbReference type="InterPro" id="IPR044972">
    <property type="entry name" value="Mot1"/>
</dbReference>
<evidence type="ECO:0000259" key="2">
    <source>
        <dbReference type="Pfam" id="PF12054"/>
    </source>
</evidence>
<sequence length="248" mass="28037">MSGSASIKPACPEPPLPDSLVHRLHVCLSEPVCYDEMAVSFSRLQQDCRDYLALLRHYNLPVDDSLQNNMFNDRWETARVLSFEQIRQLSGPVSAELLAGVQDSLSAQVTETLQLRQQSVRTASHLVGDEQTCWATRTQMALARPLVLMNRLTDKLNPVVRPLMESIKRETDPRLQSDGPQQHTETEHNTRLTRQEIVANTSIVGRARDRRRLVALEAILIKERDPAINRQLNARGILQLNDGCRLAT</sequence>
<dbReference type="Proteomes" id="UP000440578">
    <property type="component" value="Unassembled WGS sequence"/>
</dbReference>
<reference evidence="3 4" key="1">
    <citation type="submission" date="2019-07" db="EMBL/GenBank/DDBJ databases">
        <title>Draft genome assembly of a fouling barnacle, Amphibalanus amphitrite (Darwin, 1854): The first reference genome for Thecostraca.</title>
        <authorList>
            <person name="Kim W."/>
        </authorList>
    </citation>
    <scope>NUCLEOTIDE SEQUENCE [LARGE SCALE GENOMIC DNA]</scope>
    <source>
        <strain evidence="3">SNU_AA5</strain>
        <tissue evidence="3">Soma without cirri and trophi</tissue>
    </source>
</reference>
<evidence type="ECO:0000313" key="4">
    <source>
        <dbReference type="Proteomes" id="UP000440578"/>
    </source>
</evidence>
<evidence type="ECO:0000256" key="1">
    <source>
        <dbReference type="SAM" id="MobiDB-lite"/>
    </source>
</evidence>
<dbReference type="EMBL" id="VIIS01001050">
    <property type="protein sequence ID" value="KAF0302536.1"/>
    <property type="molecule type" value="Genomic_DNA"/>
</dbReference>
<name>A0A6A4W5E6_AMPAM</name>
<dbReference type="Pfam" id="PF12054">
    <property type="entry name" value="DUF3535"/>
    <property type="match status" value="1"/>
</dbReference>
<accession>A0A6A4W5E6</accession>
<dbReference type="OrthoDB" id="10252227at2759"/>
<dbReference type="GO" id="GO:0003677">
    <property type="term" value="F:DNA binding"/>
    <property type="evidence" value="ECO:0007669"/>
    <property type="project" value="InterPro"/>
</dbReference>
<proteinExistence type="predicted"/>
<feature type="region of interest" description="Disordered" evidence="1">
    <location>
        <begin position="165"/>
        <end position="190"/>
    </location>
</feature>
<dbReference type="PANTHER" id="PTHR36498">
    <property type="entry name" value="TATA-BINDING PROTEIN-ASSOCIATED FACTOR 172"/>
    <property type="match status" value="1"/>
</dbReference>
<keyword evidence="4" id="KW-1185">Reference proteome</keyword>
<organism evidence="3 4">
    <name type="scientific">Amphibalanus amphitrite</name>
    <name type="common">Striped barnacle</name>
    <name type="synonym">Balanus amphitrite</name>
    <dbReference type="NCBI Taxonomy" id="1232801"/>
    <lineage>
        <taxon>Eukaryota</taxon>
        <taxon>Metazoa</taxon>
        <taxon>Ecdysozoa</taxon>
        <taxon>Arthropoda</taxon>
        <taxon>Crustacea</taxon>
        <taxon>Multicrustacea</taxon>
        <taxon>Cirripedia</taxon>
        <taxon>Thoracica</taxon>
        <taxon>Thoracicalcarea</taxon>
        <taxon>Balanomorpha</taxon>
        <taxon>Balanoidea</taxon>
        <taxon>Balanidae</taxon>
        <taxon>Amphibalaninae</taxon>
        <taxon>Amphibalanus</taxon>
    </lineage>
</organism>
<gene>
    <name evidence="3" type="primary">BTAF1_3</name>
    <name evidence="3" type="ORF">FJT64_025373</name>
</gene>
<feature type="compositionally biased region" description="Basic and acidic residues" evidence="1">
    <location>
        <begin position="166"/>
        <end position="175"/>
    </location>
</feature>
<dbReference type="GO" id="GO:0017025">
    <property type="term" value="F:TBP-class protein binding"/>
    <property type="evidence" value="ECO:0007669"/>
    <property type="project" value="InterPro"/>
</dbReference>
<dbReference type="InterPro" id="IPR022707">
    <property type="entry name" value="Mot1_central_dom"/>
</dbReference>
<dbReference type="AlphaFoldDB" id="A0A6A4W5E6"/>
<dbReference type="PANTHER" id="PTHR36498:SF1">
    <property type="entry name" value="TATA-BINDING PROTEIN-ASSOCIATED FACTOR 172"/>
    <property type="match status" value="1"/>
</dbReference>
<feature type="domain" description="Mot1 central" evidence="2">
    <location>
        <begin position="12"/>
        <end position="177"/>
    </location>
</feature>
<protein>
    <submittedName>
        <fullName evidence="3">TATA-binding protein-associated factor 172</fullName>
    </submittedName>
</protein>